<dbReference type="InterPro" id="IPR050319">
    <property type="entry name" value="ABC_transp_ATP-bind"/>
</dbReference>
<dbReference type="InterPro" id="IPR003439">
    <property type="entry name" value="ABC_transporter-like_ATP-bd"/>
</dbReference>
<dbReference type="FunFam" id="3.40.50.300:FF:000016">
    <property type="entry name" value="Oligopeptide ABC transporter ATP-binding component"/>
    <property type="match status" value="1"/>
</dbReference>
<dbReference type="Pfam" id="PF00005">
    <property type="entry name" value="ABC_tran"/>
    <property type="match status" value="1"/>
</dbReference>
<dbReference type="GO" id="GO:0005524">
    <property type="term" value="F:ATP binding"/>
    <property type="evidence" value="ECO:0007669"/>
    <property type="project" value="UniProtKB-KW"/>
</dbReference>
<feature type="domain" description="ABC transporter" evidence="5">
    <location>
        <begin position="17"/>
        <end position="256"/>
    </location>
</feature>
<evidence type="ECO:0000256" key="4">
    <source>
        <dbReference type="ARBA" id="ARBA00022840"/>
    </source>
</evidence>
<name>A0A927C4A0_9GAMM</name>
<organism evidence="6 7">
    <name type="scientific">Spongiibacter pelagi</name>
    <dbReference type="NCBI Taxonomy" id="2760804"/>
    <lineage>
        <taxon>Bacteria</taxon>
        <taxon>Pseudomonadati</taxon>
        <taxon>Pseudomonadota</taxon>
        <taxon>Gammaproteobacteria</taxon>
        <taxon>Cellvibrionales</taxon>
        <taxon>Spongiibacteraceae</taxon>
        <taxon>Spongiibacter</taxon>
    </lineage>
</organism>
<dbReference type="SUPFAM" id="SSF52540">
    <property type="entry name" value="P-loop containing nucleoside triphosphate hydrolases"/>
    <property type="match status" value="1"/>
</dbReference>
<dbReference type="InterPro" id="IPR003593">
    <property type="entry name" value="AAA+_ATPase"/>
</dbReference>
<dbReference type="PROSITE" id="PS00211">
    <property type="entry name" value="ABC_TRANSPORTER_1"/>
    <property type="match status" value="1"/>
</dbReference>
<dbReference type="PROSITE" id="PS50893">
    <property type="entry name" value="ABC_TRANSPORTER_2"/>
    <property type="match status" value="1"/>
</dbReference>
<keyword evidence="4 6" id="KW-0067">ATP-binding</keyword>
<proteinExistence type="inferred from homology"/>
<dbReference type="RefSeq" id="WP_190766210.1">
    <property type="nucleotide sequence ID" value="NZ_JACXLD010000008.1"/>
</dbReference>
<dbReference type="AlphaFoldDB" id="A0A927C4A0"/>
<comment type="similarity">
    <text evidence="1">Belongs to the ABC transporter superfamily.</text>
</comment>
<protein>
    <submittedName>
        <fullName evidence="6">ABC transporter ATP-binding protein</fullName>
    </submittedName>
</protein>
<comment type="caution">
    <text evidence="6">The sequence shown here is derived from an EMBL/GenBank/DDBJ whole genome shotgun (WGS) entry which is preliminary data.</text>
</comment>
<gene>
    <name evidence="6" type="ORF">IB286_12885</name>
</gene>
<sequence length="264" mass="29429">MSDALLEVKELHLHYPLKKRHLLDKPSAFKAVNGVSLFVNPGETLGLVGESGCGKSSLGKAILNLQTPTAGEVWFQKTDISKLSNREMRPIRRDLQMIFQDPYESLNSRHTVSSILEEPLIIHSLGDRNQRRKTVSALLDQVGLPQSAANKYPHEFSGGQRQRIGIARAIALQPKLLICDEPVSALDVSVQAQILNLLMDIQQDMGLAMLFISHDLSVVRHMSDRIAVMHQGQIVETGNAEDIYCQPQHDYTRLLLDSIPQIAQ</sequence>
<keyword evidence="3" id="KW-0547">Nucleotide-binding</keyword>
<accession>A0A927C4A0</accession>
<dbReference type="InterPro" id="IPR017871">
    <property type="entry name" value="ABC_transporter-like_CS"/>
</dbReference>
<dbReference type="GO" id="GO:0016887">
    <property type="term" value="F:ATP hydrolysis activity"/>
    <property type="evidence" value="ECO:0007669"/>
    <property type="project" value="InterPro"/>
</dbReference>
<evidence type="ECO:0000256" key="3">
    <source>
        <dbReference type="ARBA" id="ARBA00022741"/>
    </source>
</evidence>
<dbReference type="PANTHER" id="PTHR43776:SF7">
    <property type="entry name" value="D,D-DIPEPTIDE TRANSPORT ATP-BINDING PROTEIN DDPF-RELATED"/>
    <property type="match status" value="1"/>
</dbReference>
<dbReference type="Gene3D" id="3.40.50.300">
    <property type="entry name" value="P-loop containing nucleotide triphosphate hydrolases"/>
    <property type="match status" value="1"/>
</dbReference>
<dbReference type="InterPro" id="IPR027417">
    <property type="entry name" value="P-loop_NTPase"/>
</dbReference>
<dbReference type="CDD" id="cd03257">
    <property type="entry name" value="ABC_NikE_OppD_transporters"/>
    <property type="match status" value="1"/>
</dbReference>
<dbReference type="PANTHER" id="PTHR43776">
    <property type="entry name" value="TRANSPORT ATP-BINDING PROTEIN"/>
    <property type="match status" value="1"/>
</dbReference>
<dbReference type="GO" id="GO:0055085">
    <property type="term" value="P:transmembrane transport"/>
    <property type="evidence" value="ECO:0007669"/>
    <property type="project" value="UniProtKB-ARBA"/>
</dbReference>
<evidence type="ECO:0000256" key="1">
    <source>
        <dbReference type="ARBA" id="ARBA00005417"/>
    </source>
</evidence>
<dbReference type="SMART" id="SM00382">
    <property type="entry name" value="AAA"/>
    <property type="match status" value="1"/>
</dbReference>
<reference evidence="6" key="1">
    <citation type="submission" date="2020-09" db="EMBL/GenBank/DDBJ databases">
        <authorList>
            <person name="Yoon J.-W."/>
        </authorList>
    </citation>
    <scope>NUCLEOTIDE SEQUENCE</scope>
    <source>
        <strain evidence="6">KMU-158</strain>
    </source>
</reference>
<evidence type="ECO:0000313" key="7">
    <source>
        <dbReference type="Proteomes" id="UP000610558"/>
    </source>
</evidence>
<dbReference type="Proteomes" id="UP000610558">
    <property type="component" value="Unassembled WGS sequence"/>
</dbReference>
<evidence type="ECO:0000313" key="6">
    <source>
        <dbReference type="EMBL" id="MBD2859898.1"/>
    </source>
</evidence>
<dbReference type="EMBL" id="JACXLD010000008">
    <property type="protein sequence ID" value="MBD2859898.1"/>
    <property type="molecule type" value="Genomic_DNA"/>
</dbReference>
<evidence type="ECO:0000259" key="5">
    <source>
        <dbReference type="PROSITE" id="PS50893"/>
    </source>
</evidence>
<keyword evidence="2" id="KW-0813">Transport</keyword>
<evidence type="ECO:0000256" key="2">
    <source>
        <dbReference type="ARBA" id="ARBA00022448"/>
    </source>
</evidence>
<keyword evidence="7" id="KW-1185">Reference proteome</keyword>